<evidence type="ECO:0000256" key="1">
    <source>
        <dbReference type="SAM" id="SignalP"/>
    </source>
</evidence>
<dbReference type="EMBL" id="CAMXCT010005002">
    <property type="protein sequence ID" value="CAI4011073.1"/>
    <property type="molecule type" value="Genomic_DNA"/>
</dbReference>
<proteinExistence type="predicted"/>
<dbReference type="EMBL" id="CAMXCT020005002">
    <property type="protein sequence ID" value="CAL1164448.1"/>
    <property type="molecule type" value="Genomic_DNA"/>
</dbReference>
<protein>
    <submittedName>
        <fullName evidence="2">Uncharacterized protein</fullName>
    </submittedName>
</protein>
<dbReference type="Proteomes" id="UP001152797">
    <property type="component" value="Unassembled WGS sequence"/>
</dbReference>
<dbReference type="EMBL" id="CAMXCT030005002">
    <property type="protein sequence ID" value="CAL4798385.1"/>
    <property type="molecule type" value="Genomic_DNA"/>
</dbReference>
<name>A0A9P1DLY2_9DINO</name>
<evidence type="ECO:0000313" key="3">
    <source>
        <dbReference type="EMBL" id="CAL4798385.1"/>
    </source>
</evidence>
<feature type="signal peptide" evidence="1">
    <location>
        <begin position="1"/>
        <end position="24"/>
    </location>
</feature>
<organism evidence="2">
    <name type="scientific">Cladocopium goreaui</name>
    <dbReference type="NCBI Taxonomy" id="2562237"/>
    <lineage>
        <taxon>Eukaryota</taxon>
        <taxon>Sar</taxon>
        <taxon>Alveolata</taxon>
        <taxon>Dinophyceae</taxon>
        <taxon>Suessiales</taxon>
        <taxon>Symbiodiniaceae</taxon>
        <taxon>Cladocopium</taxon>
    </lineage>
</organism>
<reference evidence="2" key="1">
    <citation type="submission" date="2022-10" db="EMBL/GenBank/DDBJ databases">
        <authorList>
            <person name="Chen Y."/>
            <person name="Dougan E. K."/>
            <person name="Chan C."/>
            <person name="Rhodes N."/>
            <person name="Thang M."/>
        </authorList>
    </citation>
    <scope>NUCLEOTIDE SEQUENCE</scope>
</reference>
<keyword evidence="1" id="KW-0732">Signal</keyword>
<sequence>MVGMTCRFRTCCTFAWLWLARCSTELPLEDDCQEDCGLNALQMKATKDSAQWHGHCHGPPGDAWCYTKDERLCLERRCEWIVDGTTPEPAWEKSEFRGNCVRMGPQQQCFGDATVEMTQELSCETTPGCTWTGNTFSVTMAPIPGMPTMAPMQPLGGNCIGTPMNQPNCFGLPEWACRGNTGCSWNNYWMY</sequence>
<comment type="caution">
    <text evidence="2">The sequence shown here is derived from an EMBL/GenBank/DDBJ whole genome shotgun (WGS) entry which is preliminary data.</text>
</comment>
<feature type="chain" id="PRO_5043271533" evidence="1">
    <location>
        <begin position="25"/>
        <end position="191"/>
    </location>
</feature>
<dbReference type="AlphaFoldDB" id="A0A9P1DLY2"/>
<gene>
    <name evidence="2" type="ORF">C1SCF055_LOCUS36273</name>
</gene>
<evidence type="ECO:0000313" key="2">
    <source>
        <dbReference type="EMBL" id="CAI4011073.1"/>
    </source>
</evidence>
<keyword evidence="4" id="KW-1185">Reference proteome</keyword>
<evidence type="ECO:0000313" key="4">
    <source>
        <dbReference type="Proteomes" id="UP001152797"/>
    </source>
</evidence>
<reference evidence="3 4" key="2">
    <citation type="submission" date="2024-05" db="EMBL/GenBank/DDBJ databases">
        <authorList>
            <person name="Chen Y."/>
            <person name="Shah S."/>
            <person name="Dougan E. K."/>
            <person name="Thang M."/>
            <person name="Chan C."/>
        </authorList>
    </citation>
    <scope>NUCLEOTIDE SEQUENCE [LARGE SCALE GENOMIC DNA]</scope>
</reference>
<accession>A0A9P1DLY2</accession>